<gene>
    <name evidence="7" type="ORF">FHS27_006290</name>
</gene>
<feature type="domain" description="RNA polymerase sigma-70 region 2" evidence="5">
    <location>
        <begin position="33"/>
        <end position="96"/>
    </location>
</feature>
<comment type="caution">
    <text evidence="7">The sequence shown here is derived from an EMBL/GenBank/DDBJ whole genome shotgun (WGS) entry which is preliminary data.</text>
</comment>
<evidence type="ECO:0000259" key="6">
    <source>
        <dbReference type="Pfam" id="PF08281"/>
    </source>
</evidence>
<dbReference type="Gene3D" id="1.10.10.10">
    <property type="entry name" value="Winged helix-like DNA-binding domain superfamily/Winged helix DNA-binding domain"/>
    <property type="match status" value="1"/>
</dbReference>
<dbReference type="GO" id="GO:0003677">
    <property type="term" value="F:DNA binding"/>
    <property type="evidence" value="ECO:0007669"/>
    <property type="project" value="InterPro"/>
</dbReference>
<evidence type="ECO:0000259" key="5">
    <source>
        <dbReference type="Pfam" id="PF04542"/>
    </source>
</evidence>
<dbReference type="GO" id="GO:0016987">
    <property type="term" value="F:sigma factor activity"/>
    <property type="evidence" value="ECO:0007669"/>
    <property type="project" value="UniProtKB-KW"/>
</dbReference>
<dbReference type="InterPro" id="IPR013324">
    <property type="entry name" value="RNA_pol_sigma_r3/r4-like"/>
</dbReference>
<dbReference type="PANTHER" id="PTHR43133:SF51">
    <property type="entry name" value="RNA POLYMERASE SIGMA FACTOR"/>
    <property type="match status" value="1"/>
</dbReference>
<protein>
    <submittedName>
        <fullName evidence="7">RNA polymerase sigma-70 factor (ECF subfamily)</fullName>
    </submittedName>
</protein>
<dbReference type="InterPro" id="IPR036388">
    <property type="entry name" value="WH-like_DNA-bd_sf"/>
</dbReference>
<dbReference type="CDD" id="cd06171">
    <property type="entry name" value="Sigma70_r4"/>
    <property type="match status" value="1"/>
</dbReference>
<keyword evidence="2" id="KW-0805">Transcription regulation</keyword>
<dbReference type="Pfam" id="PF04542">
    <property type="entry name" value="Sigma70_r2"/>
    <property type="match status" value="1"/>
</dbReference>
<dbReference type="RefSeq" id="WP_184309761.1">
    <property type="nucleotide sequence ID" value="NZ_JACHXU010000037.1"/>
</dbReference>
<evidence type="ECO:0000313" key="8">
    <source>
        <dbReference type="Proteomes" id="UP000536179"/>
    </source>
</evidence>
<accession>A0A7W5H9D5</accession>
<proteinExistence type="inferred from homology"/>
<dbReference type="NCBIfam" id="TIGR02937">
    <property type="entry name" value="sigma70-ECF"/>
    <property type="match status" value="1"/>
</dbReference>
<dbReference type="Proteomes" id="UP000536179">
    <property type="component" value="Unassembled WGS sequence"/>
</dbReference>
<comment type="similarity">
    <text evidence="1">Belongs to the sigma-70 factor family. ECF subfamily.</text>
</comment>
<dbReference type="InterPro" id="IPR007627">
    <property type="entry name" value="RNA_pol_sigma70_r2"/>
</dbReference>
<evidence type="ECO:0000256" key="3">
    <source>
        <dbReference type="ARBA" id="ARBA00023082"/>
    </source>
</evidence>
<dbReference type="Pfam" id="PF08281">
    <property type="entry name" value="Sigma70_r4_2"/>
    <property type="match status" value="1"/>
</dbReference>
<sequence length="195" mass="22887">MISNDTRPSFAPVSDVQLVGDARMGIESAFEELVRRYHCKLVNAIRCHVACRMTADDIVQDAWIKAYQNLHQLRVDSNFYFWLLRIAMNSRRRYFNASKNFSPADWMDPQLPQMCQPESSQPDAVAELREDRQRVRRALMRLEEGQRRILMLRDYEQQGYRAISKTLRIKVGTVRSRLHRARSQLRHQLTSSSSS</sequence>
<name>A0A7W5H9D5_9BACT</name>
<keyword evidence="4" id="KW-0804">Transcription</keyword>
<evidence type="ECO:0000313" key="7">
    <source>
        <dbReference type="EMBL" id="MBB3210443.1"/>
    </source>
</evidence>
<dbReference type="InterPro" id="IPR013249">
    <property type="entry name" value="RNA_pol_sigma70_r4_t2"/>
</dbReference>
<organism evidence="7 8">
    <name type="scientific">Aporhodopirellula rubra</name>
    <dbReference type="NCBI Taxonomy" id="980271"/>
    <lineage>
        <taxon>Bacteria</taxon>
        <taxon>Pseudomonadati</taxon>
        <taxon>Planctomycetota</taxon>
        <taxon>Planctomycetia</taxon>
        <taxon>Pirellulales</taxon>
        <taxon>Pirellulaceae</taxon>
        <taxon>Aporhodopirellula</taxon>
    </lineage>
</organism>
<dbReference type="Gene3D" id="1.10.1740.10">
    <property type="match status" value="1"/>
</dbReference>
<evidence type="ECO:0000256" key="2">
    <source>
        <dbReference type="ARBA" id="ARBA00023015"/>
    </source>
</evidence>
<dbReference type="PANTHER" id="PTHR43133">
    <property type="entry name" value="RNA POLYMERASE ECF-TYPE SIGMA FACTO"/>
    <property type="match status" value="1"/>
</dbReference>
<dbReference type="GO" id="GO:0006352">
    <property type="term" value="P:DNA-templated transcription initiation"/>
    <property type="evidence" value="ECO:0007669"/>
    <property type="project" value="InterPro"/>
</dbReference>
<dbReference type="InterPro" id="IPR039425">
    <property type="entry name" value="RNA_pol_sigma-70-like"/>
</dbReference>
<reference evidence="7 8" key="1">
    <citation type="submission" date="2020-08" db="EMBL/GenBank/DDBJ databases">
        <title>Genomic Encyclopedia of Type Strains, Phase III (KMG-III): the genomes of soil and plant-associated and newly described type strains.</title>
        <authorList>
            <person name="Whitman W."/>
        </authorList>
    </citation>
    <scope>NUCLEOTIDE SEQUENCE [LARGE SCALE GENOMIC DNA]</scope>
    <source>
        <strain evidence="7 8">CECT 8075</strain>
    </source>
</reference>
<feature type="domain" description="RNA polymerase sigma factor 70 region 4 type 2" evidence="6">
    <location>
        <begin position="132"/>
        <end position="185"/>
    </location>
</feature>
<dbReference type="InterPro" id="IPR014284">
    <property type="entry name" value="RNA_pol_sigma-70_dom"/>
</dbReference>
<dbReference type="AlphaFoldDB" id="A0A7W5H9D5"/>
<dbReference type="SUPFAM" id="SSF88659">
    <property type="entry name" value="Sigma3 and sigma4 domains of RNA polymerase sigma factors"/>
    <property type="match status" value="1"/>
</dbReference>
<evidence type="ECO:0000256" key="1">
    <source>
        <dbReference type="ARBA" id="ARBA00010641"/>
    </source>
</evidence>
<evidence type="ECO:0000256" key="4">
    <source>
        <dbReference type="ARBA" id="ARBA00023163"/>
    </source>
</evidence>
<keyword evidence="8" id="KW-1185">Reference proteome</keyword>
<keyword evidence="3" id="KW-0731">Sigma factor</keyword>
<dbReference type="EMBL" id="JACHXU010000037">
    <property type="protein sequence ID" value="MBB3210443.1"/>
    <property type="molecule type" value="Genomic_DNA"/>
</dbReference>
<dbReference type="SUPFAM" id="SSF88946">
    <property type="entry name" value="Sigma2 domain of RNA polymerase sigma factors"/>
    <property type="match status" value="1"/>
</dbReference>
<dbReference type="InterPro" id="IPR013325">
    <property type="entry name" value="RNA_pol_sigma_r2"/>
</dbReference>